<dbReference type="InterPro" id="IPR005269">
    <property type="entry name" value="LOG"/>
</dbReference>
<evidence type="ECO:0000256" key="1">
    <source>
        <dbReference type="SAM" id="MobiDB-lite"/>
    </source>
</evidence>
<dbReference type="FunFam" id="3.40.50.450:FF:000011">
    <property type="entry name" value="TIGR00730 family Rossman fold protein"/>
    <property type="match status" value="1"/>
</dbReference>
<dbReference type="GO" id="GO:0005829">
    <property type="term" value="C:cytosol"/>
    <property type="evidence" value="ECO:0007669"/>
    <property type="project" value="TreeGrafter"/>
</dbReference>
<dbReference type="InterPro" id="IPR031100">
    <property type="entry name" value="LOG_fam"/>
</dbReference>
<evidence type="ECO:0000313" key="2">
    <source>
        <dbReference type="EMBL" id="GER83530.1"/>
    </source>
</evidence>
<proteinExistence type="predicted"/>
<name>A0A5J4KA14_9CHLR</name>
<comment type="caution">
    <text evidence="2">The sequence shown here is derived from an EMBL/GenBank/DDBJ whole genome shotgun (WGS) entry which is preliminary data.</text>
</comment>
<dbReference type="Gene3D" id="3.40.50.450">
    <property type="match status" value="1"/>
</dbReference>
<dbReference type="GO" id="GO:0009691">
    <property type="term" value="P:cytokinin biosynthetic process"/>
    <property type="evidence" value="ECO:0007669"/>
    <property type="project" value="InterPro"/>
</dbReference>
<dbReference type="SUPFAM" id="SSF102405">
    <property type="entry name" value="MCP/YpsA-like"/>
    <property type="match status" value="1"/>
</dbReference>
<sequence>MSRNHNHTPSPHQSSKGNQFNHRSRKGAERFRSFQSKRRPLTEDERLLTRPTRPLVSPSEPPPSEQIQADEHALERALHFDFTITDPWRVFRIMSEFVNGFDALAHIPPAVAIFGSARTRPNDPAYAAAVETARLLAQAGFAIITGGGPGIMEAANKGAQEGGNLSIGCNIELPFEQASNPYLDISIDFRYFMVRKTMFVKYSNAFVIFPGGFGTMDELFEALTLIQTRKVSHFPVILYDSRYWGGLLHWLHQTMLAEGKISPGDAELLRVSDDPQEICRLVREAYETYRQEREDPNREKSIR</sequence>
<dbReference type="PANTHER" id="PTHR43393">
    <property type="entry name" value="CYTOKININ RIBOSIDE 5'-MONOPHOSPHATE PHOSPHORIBOHYDROLASE"/>
    <property type="match status" value="1"/>
</dbReference>
<dbReference type="PANTHER" id="PTHR43393:SF2">
    <property type="entry name" value="CYTOKININ RIBOSIDE 5'-MONOPHOSPHATE PHOSPHORIBOHYDROLASE"/>
    <property type="match status" value="1"/>
</dbReference>
<protein>
    <recommendedName>
        <fullName evidence="4">Cytokinin riboside 5'-monophosphate phosphoribohydrolase</fullName>
    </recommendedName>
</protein>
<gene>
    <name evidence="2" type="ORF">KTAU_21670</name>
</gene>
<dbReference type="RefSeq" id="WP_151728298.1">
    <property type="nucleotide sequence ID" value="NZ_BKZV01000003.1"/>
</dbReference>
<dbReference type="InterPro" id="IPR052341">
    <property type="entry name" value="LOG_family_nucleotidases"/>
</dbReference>
<dbReference type="GO" id="GO:0016787">
    <property type="term" value="F:hydrolase activity"/>
    <property type="evidence" value="ECO:0007669"/>
    <property type="project" value="InterPro"/>
</dbReference>
<organism evidence="2 3">
    <name type="scientific">Thermogemmatispora aurantia</name>
    <dbReference type="NCBI Taxonomy" id="2045279"/>
    <lineage>
        <taxon>Bacteria</taxon>
        <taxon>Bacillati</taxon>
        <taxon>Chloroflexota</taxon>
        <taxon>Ktedonobacteria</taxon>
        <taxon>Thermogemmatisporales</taxon>
        <taxon>Thermogemmatisporaceae</taxon>
        <taxon>Thermogemmatispora</taxon>
    </lineage>
</organism>
<dbReference type="NCBIfam" id="TIGR00730">
    <property type="entry name" value="Rossman fold protein, TIGR00730 family"/>
    <property type="match status" value="1"/>
</dbReference>
<evidence type="ECO:0000313" key="3">
    <source>
        <dbReference type="Proteomes" id="UP000334820"/>
    </source>
</evidence>
<feature type="compositionally biased region" description="Polar residues" evidence="1">
    <location>
        <begin position="7"/>
        <end position="21"/>
    </location>
</feature>
<dbReference type="Pfam" id="PF03641">
    <property type="entry name" value="Lysine_decarbox"/>
    <property type="match status" value="1"/>
</dbReference>
<dbReference type="EMBL" id="BKZV01000003">
    <property type="protein sequence ID" value="GER83530.1"/>
    <property type="molecule type" value="Genomic_DNA"/>
</dbReference>
<keyword evidence="3" id="KW-1185">Reference proteome</keyword>
<dbReference type="AlphaFoldDB" id="A0A5J4KA14"/>
<evidence type="ECO:0008006" key="4">
    <source>
        <dbReference type="Google" id="ProtNLM"/>
    </source>
</evidence>
<dbReference type="Proteomes" id="UP000334820">
    <property type="component" value="Unassembled WGS sequence"/>
</dbReference>
<feature type="region of interest" description="Disordered" evidence="1">
    <location>
        <begin position="1"/>
        <end position="68"/>
    </location>
</feature>
<accession>A0A5J4KA14</accession>
<reference evidence="2 3" key="1">
    <citation type="journal article" date="2019" name="Int. J. Syst. Evol. Microbiol.">
        <title>Thermogemmatispora aurantia sp. nov. and Thermogemmatispora argillosa sp. nov., within the class Ktedonobacteria, and emended description of the genus Thermogemmatispora.</title>
        <authorList>
            <person name="Zheng Y."/>
            <person name="Wang C.M."/>
            <person name="Sakai Y."/>
            <person name="Abe K."/>
            <person name="Yokota A."/>
            <person name="Yabe S."/>
        </authorList>
    </citation>
    <scope>NUCLEOTIDE SEQUENCE [LARGE SCALE GENOMIC DNA]</scope>
    <source>
        <strain evidence="2 3">A1-2</strain>
    </source>
</reference>